<dbReference type="InterPro" id="IPR001980">
    <property type="entry name" value="PPAT"/>
</dbReference>
<dbReference type="PRINTS" id="PR01020">
    <property type="entry name" value="LPSBIOSNTHSS"/>
</dbReference>
<dbReference type="HAMAP" id="MF_00151">
    <property type="entry name" value="PPAT_bact"/>
    <property type="match status" value="1"/>
</dbReference>
<comment type="similarity">
    <text evidence="9">Belongs to the bacterial CoaD family.</text>
</comment>
<dbReference type="RefSeq" id="WP_014967805.1">
    <property type="nucleotide sequence ID" value="NC_018664.1"/>
</dbReference>
<dbReference type="GO" id="GO:0004595">
    <property type="term" value="F:pantetheine-phosphate adenylyltransferase activity"/>
    <property type="evidence" value="ECO:0007669"/>
    <property type="project" value="UniProtKB-UniRule"/>
</dbReference>
<sequence length="161" mass="18208">MIAVYPGSFDPVTNGHLDIIDRCSKKFDKVIVAVLNNSSKNSMFSVEERSELLEEVLKDYKNVEVDTFSGLLIDYVRENNIDVIVRGLRAVSDYEYEMQMALTNKSLYNDIETVFLISSTQYSFLSSSIVKEVAMFNGDISSLVPKIVKDAIKEKTKEGQK</sequence>
<dbReference type="SUPFAM" id="SSF52374">
    <property type="entry name" value="Nucleotidylyl transferase"/>
    <property type="match status" value="1"/>
</dbReference>
<dbReference type="PANTHER" id="PTHR21342:SF1">
    <property type="entry name" value="PHOSPHOPANTETHEINE ADENYLYLTRANSFERASE"/>
    <property type="match status" value="1"/>
</dbReference>
<comment type="subcellular location">
    <subcellularLocation>
        <location evidence="9">Cytoplasm</location>
    </subcellularLocation>
</comment>
<dbReference type="AlphaFoldDB" id="K0AZH0"/>
<dbReference type="HOGENOM" id="CLU_100149_1_1_9"/>
<evidence type="ECO:0000256" key="4">
    <source>
        <dbReference type="ARBA" id="ARBA00022741"/>
    </source>
</evidence>
<feature type="binding site" evidence="9">
    <location>
        <position position="16"/>
    </location>
    <ligand>
        <name>ATP</name>
        <dbReference type="ChEBI" id="CHEBI:30616"/>
    </ligand>
</feature>
<evidence type="ECO:0000256" key="2">
    <source>
        <dbReference type="ARBA" id="ARBA00022679"/>
    </source>
</evidence>
<feature type="domain" description="Cytidyltransferase-like" evidence="10">
    <location>
        <begin position="4"/>
        <end position="132"/>
    </location>
</feature>
<dbReference type="UniPathway" id="UPA00241">
    <property type="reaction ID" value="UER00355"/>
</dbReference>
<keyword evidence="7 9" id="KW-0173">Coenzyme A biosynthesis</keyword>
<feature type="binding site" evidence="9">
    <location>
        <begin position="8"/>
        <end position="9"/>
    </location>
    <ligand>
        <name>ATP</name>
        <dbReference type="ChEBI" id="CHEBI:30616"/>
    </ligand>
</feature>
<comment type="function">
    <text evidence="9">Reversibly transfers an adenylyl group from ATP to 4'-phosphopantetheine, yielding dephospho-CoA (dPCoA) and pyrophosphate.</text>
</comment>
<feature type="binding site" evidence="9">
    <location>
        <begin position="87"/>
        <end position="89"/>
    </location>
    <ligand>
        <name>ATP</name>
        <dbReference type="ChEBI" id="CHEBI:30616"/>
    </ligand>
</feature>
<proteinExistence type="inferred from homology"/>
<dbReference type="NCBIfam" id="TIGR01510">
    <property type="entry name" value="coaD_prev_kdtB"/>
    <property type="match status" value="1"/>
</dbReference>
<dbReference type="GO" id="GO:0015937">
    <property type="term" value="P:coenzyme A biosynthetic process"/>
    <property type="evidence" value="ECO:0007669"/>
    <property type="project" value="UniProtKB-UniRule"/>
</dbReference>
<dbReference type="Pfam" id="PF01467">
    <property type="entry name" value="CTP_transf_like"/>
    <property type="match status" value="1"/>
</dbReference>
<gene>
    <name evidence="9 11" type="primary">coaD</name>
    <name evidence="11" type="ordered locus">Curi_c16620</name>
</gene>
<accession>K0AZH0</accession>
<feature type="binding site" evidence="9">
    <location>
        <position position="8"/>
    </location>
    <ligand>
        <name>substrate</name>
    </ligand>
</feature>
<evidence type="ECO:0000256" key="9">
    <source>
        <dbReference type="HAMAP-Rule" id="MF_00151"/>
    </source>
</evidence>
<dbReference type="EMBL" id="CP003326">
    <property type="protein sequence ID" value="AFS78669.1"/>
    <property type="molecule type" value="Genomic_DNA"/>
</dbReference>
<dbReference type="InterPro" id="IPR004821">
    <property type="entry name" value="Cyt_trans-like"/>
</dbReference>
<evidence type="ECO:0000256" key="6">
    <source>
        <dbReference type="ARBA" id="ARBA00022842"/>
    </source>
</evidence>
<protein>
    <recommendedName>
        <fullName evidence="9">Phosphopantetheine adenylyltransferase</fullName>
        <ecNumber evidence="9">2.7.7.3</ecNumber>
    </recommendedName>
    <alternativeName>
        <fullName evidence="9">Dephospho-CoA pyrophosphorylase</fullName>
    </alternativeName>
    <alternativeName>
        <fullName evidence="9">Pantetheine-phosphate adenylyltransferase</fullName>
        <shortName evidence="9">PPAT</shortName>
    </alternativeName>
</protein>
<keyword evidence="4 9" id="KW-0547">Nucleotide-binding</keyword>
<organism evidence="11 12">
    <name type="scientific">Gottschalkia acidurici (strain ATCC 7906 / DSM 604 / BCRC 14475 / CIP 104303 / KCTC 5404 / NCIMB 10678 / 9a)</name>
    <name type="common">Clostridium acidurici</name>
    <dbReference type="NCBI Taxonomy" id="1128398"/>
    <lineage>
        <taxon>Bacteria</taxon>
        <taxon>Bacillati</taxon>
        <taxon>Bacillota</taxon>
        <taxon>Tissierellia</taxon>
        <taxon>Tissierellales</taxon>
        <taxon>Gottschalkiaceae</taxon>
        <taxon>Gottschalkia</taxon>
    </lineage>
</organism>
<comment type="cofactor">
    <cofactor evidence="9">
        <name>Mg(2+)</name>
        <dbReference type="ChEBI" id="CHEBI:18420"/>
    </cofactor>
</comment>
<keyword evidence="3 9" id="KW-0548">Nucleotidyltransferase</keyword>
<comment type="catalytic activity">
    <reaction evidence="8 9">
        <text>(R)-4'-phosphopantetheine + ATP + H(+) = 3'-dephospho-CoA + diphosphate</text>
        <dbReference type="Rhea" id="RHEA:19801"/>
        <dbReference type="ChEBI" id="CHEBI:15378"/>
        <dbReference type="ChEBI" id="CHEBI:30616"/>
        <dbReference type="ChEBI" id="CHEBI:33019"/>
        <dbReference type="ChEBI" id="CHEBI:57328"/>
        <dbReference type="ChEBI" id="CHEBI:61723"/>
        <dbReference type="EC" id="2.7.7.3"/>
    </reaction>
</comment>
<comment type="subunit">
    <text evidence="9">Homohexamer.</text>
</comment>
<evidence type="ECO:0000256" key="8">
    <source>
        <dbReference type="ARBA" id="ARBA00029346"/>
    </source>
</evidence>
<keyword evidence="12" id="KW-1185">Reference proteome</keyword>
<evidence type="ECO:0000256" key="5">
    <source>
        <dbReference type="ARBA" id="ARBA00022840"/>
    </source>
</evidence>
<evidence type="ECO:0000256" key="7">
    <source>
        <dbReference type="ARBA" id="ARBA00022993"/>
    </source>
</evidence>
<feature type="binding site" evidence="9">
    <location>
        <position position="97"/>
    </location>
    <ligand>
        <name>ATP</name>
        <dbReference type="ChEBI" id="CHEBI:30616"/>
    </ligand>
</feature>
<evidence type="ECO:0000313" key="11">
    <source>
        <dbReference type="EMBL" id="AFS78669.1"/>
    </source>
</evidence>
<keyword evidence="6 9" id="KW-0460">Magnesium</keyword>
<dbReference type="NCBIfam" id="TIGR00125">
    <property type="entry name" value="cyt_tran_rel"/>
    <property type="match status" value="1"/>
</dbReference>
<evidence type="ECO:0000256" key="3">
    <source>
        <dbReference type="ARBA" id="ARBA00022695"/>
    </source>
</evidence>
<feature type="binding site" evidence="9">
    <location>
        <position position="40"/>
    </location>
    <ligand>
        <name>substrate</name>
    </ligand>
</feature>
<feature type="binding site" evidence="9">
    <location>
        <position position="72"/>
    </location>
    <ligand>
        <name>substrate</name>
    </ligand>
</feature>
<name>K0AZH0_GOTA9</name>
<dbReference type="eggNOG" id="COG0669">
    <property type="taxonomic scope" value="Bacteria"/>
</dbReference>
<comment type="pathway">
    <text evidence="9">Cofactor biosynthesis; coenzyme A biosynthesis; CoA from (R)-pantothenate: step 4/5.</text>
</comment>
<dbReference type="EC" id="2.7.7.3" evidence="9"/>
<feature type="site" description="Transition state stabilizer" evidence="9">
    <location>
        <position position="16"/>
    </location>
</feature>
<dbReference type="KEGG" id="cad:Curi_c16620"/>
<dbReference type="STRING" id="1128398.Curi_c16620"/>
<dbReference type="OrthoDB" id="9806661at2"/>
<keyword evidence="1 9" id="KW-0963">Cytoplasm</keyword>
<dbReference type="PANTHER" id="PTHR21342">
    <property type="entry name" value="PHOSPHOPANTETHEINE ADENYLYLTRANSFERASE"/>
    <property type="match status" value="1"/>
</dbReference>
<dbReference type="CDD" id="cd02163">
    <property type="entry name" value="PPAT"/>
    <property type="match status" value="1"/>
</dbReference>
<evidence type="ECO:0000256" key="1">
    <source>
        <dbReference type="ARBA" id="ARBA00022490"/>
    </source>
</evidence>
<dbReference type="Proteomes" id="UP000006094">
    <property type="component" value="Chromosome"/>
</dbReference>
<dbReference type="GO" id="GO:0005524">
    <property type="term" value="F:ATP binding"/>
    <property type="evidence" value="ECO:0007669"/>
    <property type="project" value="UniProtKB-KW"/>
</dbReference>
<feature type="binding site" evidence="9">
    <location>
        <begin position="122"/>
        <end position="128"/>
    </location>
    <ligand>
        <name>ATP</name>
        <dbReference type="ChEBI" id="CHEBI:30616"/>
    </ligand>
</feature>
<keyword evidence="5 9" id="KW-0067">ATP-binding</keyword>
<evidence type="ECO:0000259" key="10">
    <source>
        <dbReference type="Pfam" id="PF01467"/>
    </source>
</evidence>
<feature type="binding site" evidence="9">
    <location>
        <position position="86"/>
    </location>
    <ligand>
        <name>substrate</name>
    </ligand>
</feature>
<dbReference type="PATRIC" id="fig|1128398.3.peg.1704"/>
<keyword evidence="2 9" id="KW-0808">Transferase</keyword>
<reference evidence="11 12" key="1">
    <citation type="journal article" date="2012" name="PLoS ONE">
        <title>The purine-utilizing bacterium Clostridium acidurici 9a: a genome-guided metabolic reconsideration.</title>
        <authorList>
            <person name="Hartwich K."/>
            <person name="Poehlein A."/>
            <person name="Daniel R."/>
        </authorList>
    </citation>
    <scope>NUCLEOTIDE SEQUENCE [LARGE SCALE GENOMIC DNA]</scope>
    <source>
        <strain evidence="12">ATCC 7906 / DSM 604 / BCRC 14475 / CIP 104303 / KCTC 5404 / NCIMB 10678 / 9a</strain>
    </source>
</reference>
<evidence type="ECO:0000313" key="12">
    <source>
        <dbReference type="Proteomes" id="UP000006094"/>
    </source>
</evidence>
<dbReference type="GO" id="GO:0005737">
    <property type="term" value="C:cytoplasm"/>
    <property type="evidence" value="ECO:0007669"/>
    <property type="project" value="UniProtKB-SubCell"/>
</dbReference>
<dbReference type="InterPro" id="IPR014729">
    <property type="entry name" value="Rossmann-like_a/b/a_fold"/>
</dbReference>
<dbReference type="Gene3D" id="3.40.50.620">
    <property type="entry name" value="HUPs"/>
    <property type="match status" value="1"/>
</dbReference>